<comment type="function">
    <text evidence="4">Lytic transglycosylase with a strong preference for naked glycan strands that lack stem peptides.</text>
</comment>
<dbReference type="EMBL" id="JADZLT010000053">
    <property type="protein sequence ID" value="MBH0239173.1"/>
    <property type="molecule type" value="Genomic_DNA"/>
</dbReference>
<dbReference type="PANTHER" id="PTHR34183:SF1">
    <property type="entry name" value="ENDOLYTIC PEPTIDOGLYCAN TRANSGLYCOSYLASE RLPA"/>
    <property type="match status" value="1"/>
</dbReference>
<dbReference type="SUPFAM" id="SSF50685">
    <property type="entry name" value="Barwin-like endoglucanases"/>
    <property type="match status" value="1"/>
</dbReference>
<dbReference type="Pfam" id="PF03330">
    <property type="entry name" value="DPBB_1"/>
    <property type="match status" value="1"/>
</dbReference>
<dbReference type="GO" id="GO:0042834">
    <property type="term" value="F:peptidoglycan binding"/>
    <property type="evidence" value="ECO:0007669"/>
    <property type="project" value="InterPro"/>
</dbReference>
<dbReference type="GO" id="GO:0008932">
    <property type="term" value="F:lytic endotransglycosylase activity"/>
    <property type="evidence" value="ECO:0007669"/>
    <property type="project" value="UniProtKB-UniRule"/>
</dbReference>
<dbReference type="InterPro" id="IPR007730">
    <property type="entry name" value="SPOR-like_dom"/>
</dbReference>
<dbReference type="PANTHER" id="PTHR34183">
    <property type="entry name" value="ENDOLYTIC PEPTIDOGLYCAN TRANSGLYCOSYLASE RLPA"/>
    <property type="match status" value="1"/>
</dbReference>
<name>A0A931I5F6_9HYPH</name>
<keyword evidence="3 4" id="KW-0961">Cell wall biogenesis/degradation</keyword>
<evidence type="ECO:0000256" key="2">
    <source>
        <dbReference type="ARBA" id="ARBA00023239"/>
    </source>
</evidence>
<keyword evidence="2 4" id="KW-0456">Lyase</keyword>
<reference evidence="7" key="1">
    <citation type="submission" date="2020-12" db="EMBL/GenBank/DDBJ databases">
        <title>Methylobrevis albus sp. nov., isolated from fresh water lack sediment.</title>
        <authorList>
            <person name="Zou Q."/>
        </authorList>
    </citation>
    <scope>NUCLEOTIDE SEQUENCE</scope>
    <source>
        <strain evidence="7">L22</strain>
    </source>
</reference>
<evidence type="ECO:0000256" key="5">
    <source>
        <dbReference type="RuleBase" id="RU003495"/>
    </source>
</evidence>
<proteinExistence type="inferred from homology"/>
<dbReference type="PROSITE" id="PS51724">
    <property type="entry name" value="SPOR"/>
    <property type="match status" value="1"/>
</dbReference>
<organism evidence="7 8">
    <name type="scientific">Methylobrevis albus</name>
    <dbReference type="NCBI Taxonomy" id="2793297"/>
    <lineage>
        <taxon>Bacteria</taxon>
        <taxon>Pseudomonadati</taxon>
        <taxon>Pseudomonadota</taxon>
        <taxon>Alphaproteobacteria</taxon>
        <taxon>Hyphomicrobiales</taxon>
        <taxon>Pleomorphomonadaceae</taxon>
        <taxon>Methylobrevis</taxon>
    </lineage>
</organism>
<dbReference type="HAMAP" id="MF_02071">
    <property type="entry name" value="RlpA"/>
    <property type="match status" value="1"/>
</dbReference>
<feature type="domain" description="SPOR" evidence="6">
    <location>
        <begin position="414"/>
        <end position="491"/>
    </location>
</feature>
<keyword evidence="8" id="KW-1185">Reference proteome</keyword>
<evidence type="ECO:0000313" key="8">
    <source>
        <dbReference type="Proteomes" id="UP000631694"/>
    </source>
</evidence>
<dbReference type="Proteomes" id="UP000631694">
    <property type="component" value="Unassembled WGS sequence"/>
</dbReference>
<evidence type="ECO:0000256" key="4">
    <source>
        <dbReference type="HAMAP-Rule" id="MF_02071"/>
    </source>
</evidence>
<protein>
    <recommendedName>
        <fullName evidence="4">Endolytic peptidoglycan transglycosylase RlpA</fullName>
        <ecNumber evidence="4">4.2.2.-</ecNumber>
    </recommendedName>
</protein>
<gene>
    <name evidence="4" type="primary">rlpA</name>
    <name evidence="7" type="ORF">I5731_15210</name>
</gene>
<sequence length="491" mass="49657">MTQSQGNALQSSSVSGRFRFFHLAATALIASLGLAGCASTSGKIATKTATTQTAAKVDPKLGVKASPRVVVAGAPIPKGGGRDMVGKPYKVAGKRYIPREQPGYSATGLASWYGDAFHGRYTANGEIYDMNHLSAAHTTMPLPSYARVTSVTTGRSVIVRVNDRGPFHGNRVLDLSKKAAELLGVRRAGVAKVKIDYVGRAPKEGDDTGYLMASYQGPADALPSSAPSTMFASAQPLPGVARKAAPAKAPAAAPVVAQPAQTVLIAALPPPRPALAATGGDYIVVAAADPAEAFFAAGAATTMVAAAPATTLAPTLVAANADEPLPVIQASMRGADEAAAIMATPATAFDAEPAAAAMPGVIVPLPPELPAQRSSYAAERIDGAYAAVDGFDSGMELSDLAARMQLRAQPAAAAPKAAGAIIQLGVFAEAANAARVADQLAAFGQVSVDDVTAGSRTLKRVRIVALADGVSVDTAMAAAARAGVSGAKLLR</sequence>
<dbReference type="InterPro" id="IPR009009">
    <property type="entry name" value="RlpA-like_DPBB"/>
</dbReference>
<evidence type="ECO:0000259" key="6">
    <source>
        <dbReference type="PROSITE" id="PS51724"/>
    </source>
</evidence>
<dbReference type="Gene3D" id="2.40.40.10">
    <property type="entry name" value="RlpA-like domain"/>
    <property type="match status" value="1"/>
</dbReference>
<dbReference type="GO" id="GO:0000270">
    <property type="term" value="P:peptidoglycan metabolic process"/>
    <property type="evidence" value="ECO:0007669"/>
    <property type="project" value="UniProtKB-UniRule"/>
</dbReference>
<dbReference type="InterPro" id="IPR036908">
    <property type="entry name" value="RlpA-like_sf"/>
</dbReference>
<dbReference type="InterPro" id="IPR034718">
    <property type="entry name" value="RlpA"/>
</dbReference>
<dbReference type="EC" id="4.2.2.-" evidence="4"/>
<keyword evidence="1" id="KW-0732">Signal</keyword>
<comment type="similarity">
    <text evidence="4 5">Belongs to the RlpA family.</text>
</comment>
<dbReference type="CDD" id="cd22268">
    <property type="entry name" value="DPBB_RlpA-like"/>
    <property type="match status" value="1"/>
</dbReference>
<accession>A0A931I5F6</accession>
<evidence type="ECO:0000256" key="1">
    <source>
        <dbReference type="ARBA" id="ARBA00022729"/>
    </source>
</evidence>
<dbReference type="InterPro" id="IPR012997">
    <property type="entry name" value="RplA"/>
</dbReference>
<evidence type="ECO:0000256" key="3">
    <source>
        <dbReference type="ARBA" id="ARBA00023316"/>
    </source>
</evidence>
<dbReference type="NCBIfam" id="TIGR00413">
    <property type="entry name" value="rlpA"/>
    <property type="match status" value="1"/>
</dbReference>
<dbReference type="AlphaFoldDB" id="A0A931I5F6"/>
<evidence type="ECO:0000313" key="7">
    <source>
        <dbReference type="EMBL" id="MBH0239173.1"/>
    </source>
</evidence>
<dbReference type="GO" id="GO:0071555">
    <property type="term" value="P:cell wall organization"/>
    <property type="evidence" value="ECO:0007669"/>
    <property type="project" value="UniProtKB-KW"/>
</dbReference>
<comment type="caution">
    <text evidence="7">The sequence shown here is derived from an EMBL/GenBank/DDBJ whole genome shotgun (WGS) entry which is preliminary data.</text>
</comment>